<evidence type="ECO:0000256" key="3">
    <source>
        <dbReference type="ARBA" id="ARBA00022692"/>
    </source>
</evidence>
<evidence type="ECO:0000256" key="2">
    <source>
        <dbReference type="ARBA" id="ARBA00022475"/>
    </source>
</evidence>
<dbReference type="InterPro" id="IPR005598">
    <property type="entry name" value="ATP_synth_I"/>
</dbReference>
<dbReference type="RefSeq" id="WP_306102269.1">
    <property type="nucleotide sequence ID" value="NZ_CP162601.1"/>
</dbReference>
<keyword evidence="5 6" id="KW-0472">Membrane</keyword>
<dbReference type="GO" id="GO:0005886">
    <property type="term" value="C:plasma membrane"/>
    <property type="evidence" value="ECO:0007669"/>
    <property type="project" value="UniProtKB-SubCell"/>
</dbReference>
<sequence length="118" mass="13264">MLNKWYLLSFFWQSAFFTVLAAIVSLAYDKESAISALLGGLAYCVPALLSNLYVHHSRRVKSPIAKASLGTVYRFIMVAAILVYLLEETDLPHAMMIVCFCLATVVQYVTSFSFLKRN</sequence>
<evidence type="ECO:0000256" key="1">
    <source>
        <dbReference type="ARBA" id="ARBA00004651"/>
    </source>
</evidence>
<proteinExistence type="predicted"/>
<gene>
    <name evidence="7" type="ORF">AB0763_13225</name>
</gene>
<name>A0AB39HFI5_9VIBR</name>
<comment type="subcellular location">
    <subcellularLocation>
        <location evidence="1">Cell membrane</location>
        <topology evidence="1">Multi-pass membrane protein</topology>
    </subcellularLocation>
</comment>
<feature type="transmembrane region" description="Helical" evidence="6">
    <location>
        <begin position="7"/>
        <end position="28"/>
    </location>
</feature>
<dbReference type="KEGG" id="vih:AB0763_13225"/>
<evidence type="ECO:0000313" key="7">
    <source>
        <dbReference type="EMBL" id="XDK25071.1"/>
    </source>
</evidence>
<dbReference type="EMBL" id="CP162601">
    <property type="protein sequence ID" value="XDK25071.1"/>
    <property type="molecule type" value="Genomic_DNA"/>
</dbReference>
<dbReference type="AlphaFoldDB" id="A0AB39HFI5"/>
<feature type="transmembrane region" description="Helical" evidence="6">
    <location>
        <begin position="92"/>
        <end position="115"/>
    </location>
</feature>
<keyword evidence="3 6" id="KW-0812">Transmembrane</keyword>
<evidence type="ECO:0000256" key="6">
    <source>
        <dbReference type="SAM" id="Phobius"/>
    </source>
</evidence>
<reference evidence="7" key="1">
    <citation type="submission" date="2024-07" db="EMBL/GenBank/DDBJ databases">
        <title>Genome Analysis of a Potential Novel Vibrio Species Secreting pH- and Thermo-stable Alginate Lyase and its Application in Producing Alginate Oligosaccharides.</title>
        <authorList>
            <person name="Huang H."/>
            <person name="Bao K."/>
        </authorList>
    </citation>
    <scope>NUCLEOTIDE SEQUENCE</scope>
    <source>
        <strain evidence="7">HB236076</strain>
    </source>
</reference>
<evidence type="ECO:0000256" key="4">
    <source>
        <dbReference type="ARBA" id="ARBA00022989"/>
    </source>
</evidence>
<dbReference type="Pfam" id="PF03899">
    <property type="entry name" value="ATP-synt_I"/>
    <property type="match status" value="1"/>
</dbReference>
<keyword evidence="2" id="KW-1003">Cell membrane</keyword>
<keyword evidence="4 6" id="KW-1133">Transmembrane helix</keyword>
<organism evidence="7">
    <name type="scientific">Vibrio sp. HB236076</name>
    <dbReference type="NCBI Taxonomy" id="3232307"/>
    <lineage>
        <taxon>Bacteria</taxon>
        <taxon>Pseudomonadati</taxon>
        <taxon>Pseudomonadota</taxon>
        <taxon>Gammaproteobacteria</taxon>
        <taxon>Vibrionales</taxon>
        <taxon>Vibrionaceae</taxon>
        <taxon>Vibrio</taxon>
    </lineage>
</organism>
<feature type="transmembrane region" description="Helical" evidence="6">
    <location>
        <begin position="67"/>
        <end position="86"/>
    </location>
</feature>
<protein>
    <submittedName>
        <fullName evidence="7">ATP synthase subunit I</fullName>
    </submittedName>
</protein>
<accession>A0AB39HFI5</accession>
<evidence type="ECO:0000256" key="5">
    <source>
        <dbReference type="ARBA" id="ARBA00023136"/>
    </source>
</evidence>
<feature type="transmembrane region" description="Helical" evidence="6">
    <location>
        <begin position="34"/>
        <end position="55"/>
    </location>
</feature>